<feature type="region of interest" description="Disordered" evidence="2">
    <location>
        <begin position="1"/>
        <end position="85"/>
    </location>
</feature>
<evidence type="ECO:0000256" key="2">
    <source>
        <dbReference type="SAM" id="MobiDB-lite"/>
    </source>
</evidence>
<organism evidence="4 5">
    <name type="scientific">Ficus carica</name>
    <name type="common">Common fig</name>
    <dbReference type="NCBI Taxonomy" id="3494"/>
    <lineage>
        <taxon>Eukaryota</taxon>
        <taxon>Viridiplantae</taxon>
        <taxon>Streptophyta</taxon>
        <taxon>Embryophyta</taxon>
        <taxon>Tracheophyta</taxon>
        <taxon>Spermatophyta</taxon>
        <taxon>Magnoliopsida</taxon>
        <taxon>eudicotyledons</taxon>
        <taxon>Gunneridae</taxon>
        <taxon>Pentapetalae</taxon>
        <taxon>rosids</taxon>
        <taxon>fabids</taxon>
        <taxon>Rosales</taxon>
        <taxon>Moraceae</taxon>
        <taxon>Ficeae</taxon>
        <taxon>Ficus</taxon>
    </lineage>
</organism>
<evidence type="ECO:0000256" key="1">
    <source>
        <dbReference type="SAM" id="Coils"/>
    </source>
</evidence>
<evidence type="ECO:0000313" key="5">
    <source>
        <dbReference type="Proteomes" id="UP001187192"/>
    </source>
</evidence>
<feature type="coiled-coil region" evidence="1">
    <location>
        <begin position="583"/>
        <end position="627"/>
    </location>
</feature>
<gene>
    <name evidence="4" type="ORF">TIFTF001_041129</name>
</gene>
<keyword evidence="1" id="KW-0175">Coiled coil</keyword>
<feature type="compositionally biased region" description="Basic residues" evidence="2">
    <location>
        <begin position="425"/>
        <end position="447"/>
    </location>
</feature>
<name>A0AA87Z8P4_FICCA</name>
<dbReference type="InterPro" id="IPR007321">
    <property type="entry name" value="Transposase_28"/>
</dbReference>
<dbReference type="PANTHER" id="PTHR31099:SF37">
    <property type="entry name" value="MYOSIN HEAVY CHAIN-LIKE PROTEIN"/>
    <property type="match status" value="1"/>
</dbReference>
<dbReference type="Proteomes" id="UP001187192">
    <property type="component" value="Unassembled WGS sequence"/>
</dbReference>
<feature type="compositionally biased region" description="Low complexity" evidence="2">
    <location>
        <begin position="675"/>
        <end position="685"/>
    </location>
</feature>
<feature type="compositionally biased region" description="Low complexity" evidence="2">
    <location>
        <begin position="14"/>
        <end position="23"/>
    </location>
</feature>
<feature type="region of interest" description="Disordered" evidence="2">
    <location>
        <begin position="394"/>
        <end position="449"/>
    </location>
</feature>
<proteinExistence type="predicted"/>
<comment type="caution">
    <text evidence="4">The sequence shown here is derived from an EMBL/GenBank/DDBJ whole genome shotgun (WGS) entry which is preliminary data.</text>
</comment>
<feature type="compositionally biased region" description="Polar residues" evidence="2">
    <location>
        <begin position="44"/>
        <end position="55"/>
    </location>
</feature>
<evidence type="ECO:0000313" key="4">
    <source>
        <dbReference type="EMBL" id="GMN28189.1"/>
    </source>
</evidence>
<feature type="region of interest" description="Disordered" evidence="2">
    <location>
        <begin position="660"/>
        <end position="700"/>
    </location>
</feature>
<dbReference type="AlphaFoldDB" id="A0AA87Z8P4"/>
<dbReference type="EMBL" id="BTGU01001716">
    <property type="protein sequence ID" value="GMN28189.1"/>
    <property type="molecule type" value="Genomic_DNA"/>
</dbReference>
<accession>A0AA87Z8P4</accession>
<reference evidence="4" key="1">
    <citation type="submission" date="2023-07" db="EMBL/GenBank/DDBJ databases">
        <title>draft genome sequence of fig (Ficus carica).</title>
        <authorList>
            <person name="Takahashi T."/>
            <person name="Nishimura K."/>
        </authorList>
    </citation>
    <scope>NUCLEOTIDE SEQUENCE</scope>
</reference>
<feature type="domain" description="Transposase (putative) gypsy type" evidence="3">
    <location>
        <begin position="138"/>
        <end position="195"/>
    </location>
</feature>
<dbReference type="PANTHER" id="PTHR31099">
    <property type="entry name" value="OS06G0165300 PROTEIN"/>
    <property type="match status" value="1"/>
</dbReference>
<sequence length="700" mass="79126">MDKQKEVIDDVDVEWTSTDSSDSSSDDEELMSTIRRSRLEHEFQQSQMGAGTSNEASERSRPATTSGEEFVSIPPIARLSEPPRRLTTETYLRTSNPRSVLTEQDLSDIRGRYGFPNEVQIRLPFKDERADTVSEGWICMYTIYFECGLRLPLPPLLIRAMNHYNLAIPQLMPNGMRVFLGLIVLSEEASIELTVDDVLAIYYPQENAKDHGRYSMYPRRKKQVVGEMKNADRYWQDHYFFMHVNKKSMGVLADAFNPFWGTLRKELKKPPPKALLFEEKLERLLALPNREWNDIQAPSRLRASSLWKDFVELPTGIPKRVPSWVDWPFVIRGALRRLFGTPLFVDPLTDEEALIAEFALDSLVMEVPTPKDIMAKRRAKKEAERAAAAAAAAAATNAGQVNEPDPFPVLESSPEPPSKPSSPPAKKRKVVEKPKRKIPAKRSKKSKVAIPETDVEGPMVEVDLPPSVSILHDRKTSVEIARQLFSDADAETMRQGLPQSHMDDIMWETMKINVRTMGLFYRMSDRVAEQRDQLKDLKAKDVARGEKLLDIERKFGDVKAGADGLMAELQKSMDVAREGTSAMETLVKRFDESQARIKTLEEGQARIKSLEDENAALAAQIMDAFEKATLKARYDILKDYKAGLLDEAQIDEEIEMFEEDYPEEARSLSAAPTSVPAEAENANVEPPVPANPSEDRDARE</sequence>
<feature type="compositionally biased region" description="Pro residues" evidence="2">
    <location>
        <begin position="414"/>
        <end position="423"/>
    </location>
</feature>
<evidence type="ECO:0000259" key="3">
    <source>
        <dbReference type="Pfam" id="PF04195"/>
    </source>
</evidence>
<dbReference type="Pfam" id="PF04195">
    <property type="entry name" value="Transposase_28"/>
    <property type="match status" value="1"/>
</dbReference>
<keyword evidence="5" id="KW-1185">Reference proteome</keyword>
<protein>
    <recommendedName>
        <fullName evidence="3">Transposase (putative) gypsy type domain-containing protein</fullName>
    </recommendedName>
</protein>